<dbReference type="GO" id="GO:0005524">
    <property type="term" value="F:ATP binding"/>
    <property type="evidence" value="ECO:0007669"/>
    <property type="project" value="UniProtKB-UniRule"/>
</dbReference>
<keyword evidence="19" id="KW-1185">Reference proteome</keyword>
<evidence type="ECO:0000256" key="15">
    <source>
        <dbReference type="SAM" id="Phobius"/>
    </source>
</evidence>
<feature type="domain" description="Protein kinase" evidence="16">
    <location>
        <begin position="300"/>
        <end position="570"/>
    </location>
</feature>
<dbReference type="EnsemblPlants" id="Pp3c4_27350V3.3">
    <property type="protein sequence ID" value="Pp3c4_27350V3.3"/>
    <property type="gene ID" value="Pp3c4_27350"/>
</dbReference>
<keyword evidence="5 15" id="KW-0812">Transmembrane</keyword>
<comment type="subcellular location">
    <subcellularLocation>
        <location evidence="1">Cell membrane</location>
        <topology evidence="1">Single-pass type I membrane protein</topology>
    </subcellularLocation>
</comment>
<dbReference type="InterPro" id="IPR000719">
    <property type="entry name" value="Prot_kinase_dom"/>
</dbReference>
<dbReference type="PROSITE" id="PS50927">
    <property type="entry name" value="BULB_LECTIN"/>
    <property type="match status" value="2"/>
</dbReference>
<dbReference type="Gramene" id="Pp3c4_27350V3.4">
    <property type="protein sequence ID" value="Pp3c4_27350V3.4"/>
    <property type="gene ID" value="Pp3c4_27350"/>
</dbReference>
<evidence type="ECO:0000256" key="2">
    <source>
        <dbReference type="ARBA" id="ARBA00022475"/>
    </source>
</evidence>
<keyword evidence="7 14" id="KW-0547">Nucleotide-binding</keyword>
<dbReference type="EnsemblPlants" id="Pp3c4_27350V3.4">
    <property type="protein sequence ID" value="Pp3c4_27350V3.4"/>
    <property type="gene ID" value="Pp3c4_27350"/>
</dbReference>
<dbReference type="EMBL" id="ABEU02000004">
    <property type="status" value="NOT_ANNOTATED_CDS"/>
    <property type="molecule type" value="Genomic_DNA"/>
</dbReference>
<evidence type="ECO:0000256" key="6">
    <source>
        <dbReference type="ARBA" id="ARBA00022729"/>
    </source>
</evidence>
<evidence type="ECO:0000256" key="5">
    <source>
        <dbReference type="ARBA" id="ARBA00022692"/>
    </source>
</evidence>
<keyword evidence="11 15" id="KW-0472">Membrane</keyword>
<keyword evidence="6" id="KW-0732">Signal</keyword>
<keyword evidence="13" id="KW-0325">Glycoprotein</keyword>
<dbReference type="Gene3D" id="3.30.200.20">
    <property type="entry name" value="Phosphorylase Kinase, domain 1"/>
    <property type="match status" value="1"/>
</dbReference>
<keyword evidence="3" id="KW-0723">Serine/threonine-protein kinase</keyword>
<feature type="binding site" evidence="14">
    <location>
        <position position="328"/>
    </location>
    <ligand>
        <name>ATP</name>
        <dbReference type="ChEBI" id="CHEBI:30616"/>
    </ligand>
</feature>
<feature type="transmembrane region" description="Helical" evidence="15">
    <location>
        <begin position="238"/>
        <end position="264"/>
    </location>
</feature>
<dbReference type="InterPro" id="IPR036426">
    <property type="entry name" value="Bulb-type_lectin_dom_sf"/>
</dbReference>
<evidence type="ECO:0000256" key="11">
    <source>
        <dbReference type="ARBA" id="ARBA00023136"/>
    </source>
</evidence>
<evidence type="ECO:0000256" key="14">
    <source>
        <dbReference type="PROSITE-ProRule" id="PRU10141"/>
    </source>
</evidence>
<dbReference type="GeneID" id="112281117"/>
<evidence type="ECO:0000313" key="18">
    <source>
        <dbReference type="EnsemblPlants" id="Pp3c4_27350V3.4"/>
    </source>
</evidence>
<dbReference type="SUPFAM" id="SSF56112">
    <property type="entry name" value="Protein kinase-like (PK-like)"/>
    <property type="match status" value="1"/>
</dbReference>
<evidence type="ECO:0000256" key="1">
    <source>
        <dbReference type="ARBA" id="ARBA00004251"/>
    </source>
</evidence>
<evidence type="ECO:0000256" key="4">
    <source>
        <dbReference type="ARBA" id="ARBA00022679"/>
    </source>
</evidence>
<protein>
    <recommendedName>
        <fullName evidence="20">Protein kinase domain-containing protein</fullName>
    </recommendedName>
</protein>
<feature type="domain" description="Bulb-type lectin" evidence="17">
    <location>
        <begin position="99"/>
        <end position="223"/>
    </location>
</feature>
<reference evidence="18 19" key="2">
    <citation type="journal article" date="2018" name="Plant J.">
        <title>The Physcomitrella patens chromosome-scale assembly reveals moss genome structure and evolution.</title>
        <authorList>
            <person name="Lang D."/>
            <person name="Ullrich K.K."/>
            <person name="Murat F."/>
            <person name="Fuchs J."/>
            <person name="Jenkins J."/>
            <person name="Haas F.B."/>
            <person name="Piednoel M."/>
            <person name="Gundlach H."/>
            <person name="Van Bel M."/>
            <person name="Meyberg R."/>
            <person name="Vives C."/>
            <person name="Morata J."/>
            <person name="Symeonidi A."/>
            <person name="Hiss M."/>
            <person name="Muchero W."/>
            <person name="Kamisugi Y."/>
            <person name="Saleh O."/>
            <person name="Blanc G."/>
            <person name="Decker E.L."/>
            <person name="van Gessel N."/>
            <person name="Grimwood J."/>
            <person name="Hayes R.D."/>
            <person name="Graham S.W."/>
            <person name="Gunter L.E."/>
            <person name="McDaniel S.F."/>
            <person name="Hoernstein S.N.W."/>
            <person name="Larsson A."/>
            <person name="Li F.W."/>
            <person name="Perroud P.F."/>
            <person name="Phillips J."/>
            <person name="Ranjan P."/>
            <person name="Rokshar D.S."/>
            <person name="Rothfels C.J."/>
            <person name="Schneider L."/>
            <person name="Shu S."/>
            <person name="Stevenson D.W."/>
            <person name="Thummler F."/>
            <person name="Tillich M."/>
            <person name="Villarreal Aguilar J.C."/>
            <person name="Widiez T."/>
            <person name="Wong G.K."/>
            <person name="Wymore A."/>
            <person name="Zhang Y."/>
            <person name="Zimmer A.D."/>
            <person name="Quatrano R.S."/>
            <person name="Mayer K.F.X."/>
            <person name="Goodstein D."/>
            <person name="Casacuberta J.M."/>
            <person name="Vandepoele K."/>
            <person name="Reski R."/>
            <person name="Cuming A.C."/>
            <person name="Tuskan G.A."/>
            <person name="Maumus F."/>
            <person name="Salse J."/>
            <person name="Schmutz J."/>
            <person name="Rensing S.A."/>
        </authorList>
    </citation>
    <scope>NUCLEOTIDE SEQUENCE [LARGE SCALE GENOMIC DNA]</scope>
    <source>
        <strain evidence="18 19">cv. Gransden 2004</strain>
    </source>
</reference>
<dbReference type="PROSITE" id="PS50011">
    <property type="entry name" value="PROTEIN_KINASE_DOM"/>
    <property type="match status" value="1"/>
</dbReference>
<evidence type="ECO:0000259" key="17">
    <source>
        <dbReference type="PROSITE" id="PS50927"/>
    </source>
</evidence>
<dbReference type="PANTHER" id="PTHR45631">
    <property type="entry name" value="OS07G0107800 PROTEIN-RELATED"/>
    <property type="match status" value="1"/>
</dbReference>
<dbReference type="RefSeq" id="XP_024373079.1">
    <property type="nucleotide sequence ID" value="XM_024517311.2"/>
</dbReference>
<keyword evidence="10 15" id="KW-1133">Transmembrane helix</keyword>
<dbReference type="Gene3D" id="2.90.10.10">
    <property type="entry name" value="Bulb-type lectin domain"/>
    <property type="match status" value="1"/>
</dbReference>
<dbReference type="Gene3D" id="1.10.510.10">
    <property type="entry name" value="Transferase(Phosphotransferase) domain 1"/>
    <property type="match status" value="1"/>
</dbReference>
<evidence type="ECO:0000256" key="9">
    <source>
        <dbReference type="ARBA" id="ARBA00022840"/>
    </source>
</evidence>
<dbReference type="OrthoDB" id="1111193at2759"/>
<keyword evidence="4" id="KW-0808">Transferase</keyword>
<dbReference type="InterPro" id="IPR001245">
    <property type="entry name" value="Ser-Thr/Tyr_kinase_cat_dom"/>
</dbReference>
<evidence type="ECO:0000256" key="13">
    <source>
        <dbReference type="ARBA" id="ARBA00023180"/>
    </source>
</evidence>
<organism evidence="18 19">
    <name type="scientific">Physcomitrium patens</name>
    <name type="common">Spreading-leaved earth moss</name>
    <name type="synonym">Physcomitrella patens</name>
    <dbReference type="NCBI Taxonomy" id="3218"/>
    <lineage>
        <taxon>Eukaryota</taxon>
        <taxon>Viridiplantae</taxon>
        <taxon>Streptophyta</taxon>
        <taxon>Embryophyta</taxon>
        <taxon>Bryophyta</taxon>
        <taxon>Bryophytina</taxon>
        <taxon>Bryopsida</taxon>
        <taxon>Funariidae</taxon>
        <taxon>Funariales</taxon>
        <taxon>Funariaceae</taxon>
        <taxon>Physcomitrium</taxon>
    </lineage>
</organism>
<evidence type="ECO:0000256" key="10">
    <source>
        <dbReference type="ARBA" id="ARBA00022989"/>
    </source>
</evidence>
<keyword evidence="9 14" id="KW-0067">ATP-binding</keyword>
<dbReference type="Gene3D" id="2.90.10.30">
    <property type="match status" value="1"/>
</dbReference>
<reference evidence="18 19" key="1">
    <citation type="journal article" date="2008" name="Science">
        <title>The Physcomitrella genome reveals evolutionary insights into the conquest of land by plants.</title>
        <authorList>
            <person name="Rensing S."/>
            <person name="Lang D."/>
            <person name="Zimmer A."/>
            <person name="Terry A."/>
            <person name="Salamov A."/>
            <person name="Shapiro H."/>
            <person name="Nishiyama T."/>
            <person name="Perroud P.-F."/>
            <person name="Lindquist E."/>
            <person name="Kamisugi Y."/>
            <person name="Tanahashi T."/>
            <person name="Sakakibara K."/>
            <person name="Fujita T."/>
            <person name="Oishi K."/>
            <person name="Shin-I T."/>
            <person name="Kuroki Y."/>
            <person name="Toyoda A."/>
            <person name="Suzuki Y."/>
            <person name="Hashimoto A."/>
            <person name="Yamaguchi K."/>
            <person name="Sugano A."/>
            <person name="Kohara Y."/>
            <person name="Fujiyama A."/>
            <person name="Anterola A."/>
            <person name="Aoki S."/>
            <person name="Ashton N."/>
            <person name="Barbazuk W.B."/>
            <person name="Barker E."/>
            <person name="Bennetzen J."/>
            <person name="Bezanilla M."/>
            <person name="Blankenship R."/>
            <person name="Cho S.H."/>
            <person name="Dutcher S."/>
            <person name="Estelle M."/>
            <person name="Fawcett J.A."/>
            <person name="Gundlach H."/>
            <person name="Hanada K."/>
            <person name="Heyl A."/>
            <person name="Hicks K.A."/>
            <person name="Hugh J."/>
            <person name="Lohr M."/>
            <person name="Mayer K."/>
            <person name="Melkozernov A."/>
            <person name="Murata T."/>
            <person name="Nelson D."/>
            <person name="Pils B."/>
            <person name="Prigge M."/>
            <person name="Reiss B."/>
            <person name="Renner T."/>
            <person name="Rombauts S."/>
            <person name="Rushton P."/>
            <person name="Sanderfoot A."/>
            <person name="Schween G."/>
            <person name="Shiu S.-H."/>
            <person name="Stueber K."/>
            <person name="Theodoulou F.L."/>
            <person name="Tu H."/>
            <person name="Van de Peer Y."/>
            <person name="Verrier P.J."/>
            <person name="Waters E."/>
            <person name="Wood A."/>
            <person name="Yang L."/>
            <person name="Cove D."/>
            <person name="Cuming A."/>
            <person name="Hasebe M."/>
            <person name="Lucas S."/>
            <person name="Mishler D.B."/>
            <person name="Reski R."/>
            <person name="Grigoriev I."/>
            <person name="Quatrano R.S."/>
            <person name="Boore J.L."/>
        </authorList>
    </citation>
    <scope>NUCLEOTIDE SEQUENCE [LARGE SCALE GENOMIC DNA]</scope>
    <source>
        <strain evidence="18 19">cv. Gransden 2004</strain>
    </source>
</reference>
<dbReference type="AlphaFoldDB" id="A0A7I4DM94"/>
<dbReference type="Gramene" id="Pp3c4_27350V3.3">
    <property type="protein sequence ID" value="Pp3c4_27350V3.3"/>
    <property type="gene ID" value="Pp3c4_27350"/>
</dbReference>
<dbReference type="PROSITE" id="PS00107">
    <property type="entry name" value="PROTEIN_KINASE_ATP"/>
    <property type="match status" value="1"/>
</dbReference>
<accession>A0A7I4DM94</accession>
<proteinExistence type="predicted"/>
<sequence>MQFDGNLVVYTYNGTSTTAVWSSQTASNGFVRSSHRFLALDAVYGKLNMYGGNGENLDMPSNLSQISISPTISNFSTLNLQYPFPPESAWKPNVSLDDYPYLPAEYYINQGSNLVTGDGKFNLSLGRDCKLQFLEIHTENKTSKQVIWEPVISNTSLVPSSCRLMLKDDGKLQILNNQMDTVYWSTSPIGNNTVSWVLKLLSDGGAELVVLDMFDSKNRLWSSIISTSNEKTSTAISWWPIVVGVLSGFFSLIVVGVAFWYFYARKRLLDPVDRAFQRKMKTAGFSQTLYTESRIKQATDNFGNKIGQGGFGDVFYGKLEDGQEIAAKVLSSTSCQSKQEFYNEIELLSTVHHKYLVSLLGYRCSHNQQILVYEYLGGGDLRQRLQGNDAKENPLTWKQRTSIILQVAEGLEYLHDKCCPSIIHRDVKSNNILLTNKLVAKVADFGLSKIRTLDQEEATHITTIVKGTPGYLDPEYHEKGVLTAKSDVYAYGIVLMEVLTGCNQMGIVHRVADAWVSENLETLPDPNLQGDFDTQEFAKLVELSLWCARIRNEERPFMRQVVQTLREIGVGPMDTSRPEISFPDERHFYNDVPGSEELTVSDPALPSKYSFCVSSSDDVRPFVVHLSSR</sequence>
<dbReference type="Pfam" id="PF07714">
    <property type="entry name" value="PK_Tyr_Ser-Thr"/>
    <property type="match status" value="1"/>
</dbReference>
<dbReference type="SMART" id="SM00220">
    <property type="entry name" value="S_TKc"/>
    <property type="match status" value="1"/>
</dbReference>
<feature type="domain" description="Bulb-type lectin" evidence="17">
    <location>
        <begin position="1"/>
        <end position="62"/>
    </location>
</feature>
<dbReference type="InterPro" id="IPR011009">
    <property type="entry name" value="Kinase-like_dom_sf"/>
</dbReference>
<dbReference type="Proteomes" id="UP000006727">
    <property type="component" value="Chromosome 4"/>
</dbReference>
<dbReference type="PANTHER" id="PTHR45631:SF198">
    <property type="entry name" value="PROTEIN KINASE DOMAIN-CONTAINING PROTEIN"/>
    <property type="match status" value="1"/>
</dbReference>
<keyword evidence="2" id="KW-1003">Cell membrane</keyword>
<reference evidence="18" key="3">
    <citation type="submission" date="2020-12" db="UniProtKB">
        <authorList>
            <consortium name="EnsemblPlants"/>
        </authorList>
    </citation>
    <scope>IDENTIFICATION</scope>
</reference>
<dbReference type="InterPro" id="IPR017441">
    <property type="entry name" value="Protein_kinase_ATP_BS"/>
</dbReference>
<evidence type="ECO:0000256" key="7">
    <source>
        <dbReference type="ARBA" id="ARBA00022741"/>
    </source>
</evidence>
<keyword evidence="8" id="KW-0418">Kinase</keyword>
<gene>
    <name evidence="18" type="primary">LOC112281117</name>
</gene>
<dbReference type="PROSITE" id="PS00108">
    <property type="entry name" value="PROTEIN_KINASE_ST"/>
    <property type="match status" value="1"/>
</dbReference>
<keyword evidence="12" id="KW-0675">Receptor</keyword>
<dbReference type="GO" id="GO:0005886">
    <property type="term" value="C:plasma membrane"/>
    <property type="evidence" value="ECO:0007669"/>
    <property type="project" value="UniProtKB-SubCell"/>
</dbReference>
<evidence type="ECO:0008006" key="20">
    <source>
        <dbReference type="Google" id="ProtNLM"/>
    </source>
</evidence>
<evidence type="ECO:0000256" key="12">
    <source>
        <dbReference type="ARBA" id="ARBA00023170"/>
    </source>
</evidence>
<evidence type="ECO:0000259" key="16">
    <source>
        <dbReference type="PROSITE" id="PS50011"/>
    </source>
</evidence>
<dbReference type="InterPro" id="IPR001480">
    <property type="entry name" value="Bulb-type_lectin_dom"/>
</dbReference>
<dbReference type="GO" id="GO:0004674">
    <property type="term" value="F:protein serine/threonine kinase activity"/>
    <property type="evidence" value="ECO:0007669"/>
    <property type="project" value="UniProtKB-KW"/>
</dbReference>
<dbReference type="GO" id="GO:0002229">
    <property type="term" value="P:defense response to oomycetes"/>
    <property type="evidence" value="ECO:0007669"/>
    <property type="project" value="UniProtKB-ARBA"/>
</dbReference>
<evidence type="ECO:0000313" key="19">
    <source>
        <dbReference type="Proteomes" id="UP000006727"/>
    </source>
</evidence>
<dbReference type="InterPro" id="IPR008271">
    <property type="entry name" value="Ser/Thr_kinase_AS"/>
</dbReference>
<dbReference type="FunFam" id="1.10.510.10:FF:000240">
    <property type="entry name" value="Lectin-domain containing receptor kinase A4.3"/>
    <property type="match status" value="1"/>
</dbReference>
<evidence type="ECO:0000256" key="3">
    <source>
        <dbReference type="ARBA" id="ARBA00022527"/>
    </source>
</evidence>
<evidence type="ECO:0000256" key="8">
    <source>
        <dbReference type="ARBA" id="ARBA00022777"/>
    </source>
</evidence>
<dbReference type="SUPFAM" id="SSF51110">
    <property type="entry name" value="alpha-D-mannose-specific plant lectins"/>
    <property type="match status" value="1"/>
</dbReference>
<name>A0A7I4DM94_PHYPA</name>
<dbReference type="KEGG" id="ppp:112281117"/>